<accession>A0A7C4JLV5</accession>
<dbReference type="AlphaFoldDB" id="A0A7C4JLV5"/>
<dbReference type="EMBL" id="DTBD01000063">
    <property type="protein sequence ID" value="HGQ64953.1"/>
    <property type="molecule type" value="Genomic_DNA"/>
</dbReference>
<name>A0A7C4JLV5_9CREN</name>
<protein>
    <submittedName>
        <fullName evidence="2">Uncharacterized protein</fullName>
    </submittedName>
</protein>
<evidence type="ECO:0000313" key="2">
    <source>
        <dbReference type="EMBL" id="HGQ64953.1"/>
    </source>
</evidence>
<organism evidence="2">
    <name type="scientific">Ignisphaera aggregans</name>
    <dbReference type="NCBI Taxonomy" id="334771"/>
    <lineage>
        <taxon>Archaea</taxon>
        <taxon>Thermoproteota</taxon>
        <taxon>Thermoprotei</taxon>
        <taxon>Desulfurococcales</taxon>
        <taxon>Desulfurococcaceae</taxon>
        <taxon>Ignisphaera</taxon>
    </lineage>
</organism>
<evidence type="ECO:0000313" key="1">
    <source>
        <dbReference type="EMBL" id="HGQ35912.1"/>
    </source>
</evidence>
<reference evidence="2" key="1">
    <citation type="journal article" date="2020" name="mSystems">
        <title>Genome- and Community-Level Interaction Insights into Carbon Utilization and Element Cycling Functions of Hydrothermarchaeota in Hydrothermal Sediment.</title>
        <authorList>
            <person name="Zhou Z."/>
            <person name="Liu Y."/>
            <person name="Xu W."/>
            <person name="Pan J."/>
            <person name="Luo Z.H."/>
            <person name="Li M."/>
        </authorList>
    </citation>
    <scope>NUCLEOTIDE SEQUENCE [LARGE SCALE GENOMIC DNA]</scope>
    <source>
        <strain evidence="2">SpSt-637</strain>
        <strain evidence="1">SpSt-667</strain>
    </source>
</reference>
<proteinExistence type="predicted"/>
<dbReference type="EMBL" id="DTCK01000029">
    <property type="protein sequence ID" value="HGQ35912.1"/>
    <property type="molecule type" value="Genomic_DNA"/>
</dbReference>
<sequence>MVKVGKTILVKDETAFLTKGIKALRYSNVEKMLRVFKNPQLGAEVGGCCVGKGPVYVVKHGKFTVVLLPDHAHVVEAKDEAEALKVVEELSKAVGV</sequence>
<comment type="caution">
    <text evidence="2">The sequence shown here is derived from an EMBL/GenBank/DDBJ whole genome shotgun (WGS) entry which is preliminary data.</text>
</comment>
<gene>
    <name evidence="2" type="ORF">ENU08_06895</name>
    <name evidence="1" type="ORF">ENU41_04465</name>
</gene>